<dbReference type="AlphaFoldDB" id="A0A6B9XS87"/>
<organism evidence="1">
    <name type="scientific">Picea sitchensis</name>
    <name type="common">Sitka spruce</name>
    <name type="synonym">Pinus sitchensis</name>
    <dbReference type="NCBI Taxonomy" id="3332"/>
    <lineage>
        <taxon>Eukaryota</taxon>
        <taxon>Viridiplantae</taxon>
        <taxon>Streptophyta</taxon>
        <taxon>Embryophyta</taxon>
        <taxon>Tracheophyta</taxon>
        <taxon>Spermatophyta</taxon>
        <taxon>Pinopsida</taxon>
        <taxon>Pinidae</taxon>
        <taxon>Conifers I</taxon>
        <taxon>Pinales</taxon>
        <taxon>Pinaceae</taxon>
        <taxon>Picea</taxon>
    </lineage>
</organism>
<geneLocation type="mitochondrion" evidence="1"/>
<evidence type="ECO:0000313" key="1">
    <source>
        <dbReference type="EMBL" id="QHR92812.1"/>
    </source>
</evidence>
<sequence>MVLLTLLARYSRFSSDRRGVGPDQLRARFDIPDTTAITGQKTRKGKIYIYRKEVFVSWTAQPKRADEPFPPFAEAGNKLPKSKH</sequence>
<reference evidence="1" key="1">
    <citation type="submission" date="2019-03" db="EMBL/GenBank/DDBJ databases">
        <title>Largest Complete Mitochondrial Genome of a Gymnosperm, Sitka Spruce (Picea sitchensis), Indicates Complex Physical Structure.</title>
        <authorList>
            <person name="Jackman S.D."/>
            <person name="Coombe L."/>
            <person name="Warren R."/>
            <person name="Kirk H."/>
            <person name="Trinh E."/>
            <person name="McLeod T."/>
            <person name="Pleasance S."/>
            <person name="Pandoh P."/>
            <person name="Zhao Y."/>
            <person name="Coope R."/>
            <person name="Bousquet J."/>
            <person name="Bohlmann J.C."/>
            <person name="Jones S.J.M."/>
            <person name="Birol I."/>
        </authorList>
    </citation>
    <scope>NUCLEOTIDE SEQUENCE</scope>
    <source>
        <strain evidence="1">Q903</strain>
    </source>
</reference>
<protein>
    <submittedName>
        <fullName evidence="1">Uncharacterized protein</fullName>
    </submittedName>
</protein>
<name>A0A6B9XS87_PICSI</name>
<keyword evidence="1" id="KW-0496">Mitochondrion</keyword>
<dbReference type="EMBL" id="MK697706">
    <property type="protein sequence ID" value="QHR92812.1"/>
    <property type="molecule type" value="Genomic_DNA"/>
</dbReference>
<gene>
    <name evidence="1" type="primary">orf06914</name>
    <name evidence="1" type="ORF">Q903MT_gene6860</name>
</gene>
<proteinExistence type="predicted"/>
<accession>A0A6B9XS87</accession>